<dbReference type="PANTHER" id="PTHR10686:SF19">
    <property type="entry name" value="THIAMINE TRANSPORTER 1"/>
    <property type="match status" value="1"/>
</dbReference>
<keyword evidence="3" id="KW-0813">Transport</keyword>
<evidence type="ECO:0000256" key="2">
    <source>
        <dbReference type="ARBA" id="ARBA00005773"/>
    </source>
</evidence>
<gene>
    <name evidence="6" type="ORF">AAFF_G00259460</name>
</gene>
<evidence type="ECO:0000313" key="6">
    <source>
        <dbReference type="EMBL" id="KAJ8377519.1"/>
    </source>
</evidence>
<dbReference type="PIRSF" id="PIRSF028739">
    <property type="entry name" value="Folate_carrier"/>
    <property type="match status" value="1"/>
</dbReference>
<keyword evidence="5" id="KW-1133">Transmembrane helix</keyword>
<dbReference type="Proteomes" id="UP001221898">
    <property type="component" value="Unassembled WGS sequence"/>
</dbReference>
<dbReference type="InterPro" id="IPR002666">
    <property type="entry name" value="Folate_carrier"/>
</dbReference>
<dbReference type="PANTHER" id="PTHR10686">
    <property type="entry name" value="FOLATE TRANSPORTER"/>
    <property type="match status" value="1"/>
</dbReference>
<feature type="transmembrane region" description="Helical" evidence="5">
    <location>
        <begin position="102"/>
        <end position="123"/>
    </location>
</feature>
<evidence type="ECO:0000256" key="5">
    <source>
        <dbReference type="SAM" id="Phobius"/>
    </source>
</evidence>
<feature type="compositionally biased region" description="Basic residues" evidence="4">
    <location>
        <begin position="164"/>
        <end position="177"/>
    </location>
</feature>
<dbReference type="AlphaFoldDB" id="A0AAD7REV2"/>
<evidence type="ECO:0000256" key="4">
    <source>
        <dbReference type="SAM" id="MobiDB-lite"/>
    </source>
</evidence>
<dbReference type="GO" id="GO:0090482">
    <property type="term" value="F:vitamin transmembrane transporter activity"/>
    <property type="evidence" value="ECO:0007669"/>
    <property type="project" value="InterPro"/>
</dbReference>
<keyword evidence="5" id="KW-0812">Transmembrane</keyword>
<feature type="transmembrane region" description="Helical" evidence="5">
    <location>
        <begin position="72"/>
        <end position="90"/>
    </location>
</feature>
<protein>
    <recommendedName>
        <fullName evidence="8">Thiamine transporter 1</fullName>
    </recommendedName>
</protein>
<feature type="region of interest" description="Disordered" evidence="4">
    <location>
        <begin position="441"/>
        <end position="476"/>
    </location>
</feature>
<organism evidence="6 7">
    <name type="scientific">Aldrovandia affinis</name>
    <dbReference type="NCBI Taxonomy" id="143900"/>
    <lineage>
        <taxon>Eukaryota</taxon>
        <taxon>Metazoa</taxon>
        <taxon>Chordata</taxon>
        <taxon>Craniata</taxon>
        <taxon>Vertebrata</taxon>
        <taxon>Euteleostomi</taxon>
        <taxon>Actinopterygii</taxon>
        <taxon>Neopterygii</taxon>
        <taxon>Teleostei</taxon>
        <taxon>Notacanthiformes</taxon>
        <taxon>Halosauridae</taxon>
        <taxon>Aldrovandia</taxon>
    </lineage>
</organism>
<dbReference type="Pfam" id="PF01770">
    <property type="entry name" value="Folate_carrier"/>
    <property type="match status" value="1"/>
</dbReference>
<proteinExistence type="inferred from homology"/>
<evidence type="ECO:0000256" key="1">
    <source>
        <dbReference type="ARBA" id="ARBA00004141"/>
    </source>
</evidence>
<dbReference type="InterPro" id="IPR036259">
    <property type="entry name" value="MFS_trans_sf"/>
</dbReference>
<comment type="subcellular location">
    <subcellularLocation>
        <location evidence="1 3">Membrane</location>
        <topology evidence="1 3">Multi-pass membrane protein</topology>
    </subcellularLocation>
</comment>
<feature type="transmembrane region" description="Helical" evidence="5">
    <location>
        <begin position="286"/>
        <end position="310"/>
    </location>
</feature>
<dbReference type="GO" id="GO:0005886">
    <property type="term" value="C:plasma membrane"/>
    <property type="evidence" value="ECO:0007669"/>
    <property type="project" value="UniProtKB-UniRule"/>
</dbReference>
<accession>A0AAD7REV2</accession>
<feature type="transmembrane region" description="Helical" evidence="5">
    <location>
        <begin position="243"/>
        <end position="266"/>
    </location>
</feature>
<evidence type="ECO:0008006" key="8">
    <source>
        <dbReference type="Google" id="ProtNLM"/>
    </source>
</evidence>
<comment type="caution">
    <text evidence="6">The sequence shown here is derived from an EMBL/GenBank/DDBJ whole genome shotgun (WGS) entry which is preliminary data.</text>
</comment>
<feature type="transmembrane region" description="Helical" evidence="5">
    <location>
        <begin position="20"/>
        <end position="38"/>
    </location>
</feature>
<comment type="similarity">
    <text evidence="2 3">Belongs to the reduced folate carrier (RFC) transporter (TC 2.A.48) family.</text>
</comment>
<sequence length="476" mass="51107">MGPDKNLTESQVVNEIYPVWTYSYLALLLPVLLLTDYVRYKPVLVLQAASLVATYALLLAARGVPAMRLVEFLYGLATAADVAYYSYIYSVVEPALYRRVTAYCRGAALAGSAAGSLAGQLMVSEGRVPLAYLTVATLAAAAVGFVAPWFLPVASGSLFFHRRGRGKGRRGRGRGGRGKGGVALMEEKKKERRKEKVPLGVDGPDVDVRVAVVVSRDGGGAAEERGAGLLDVSRALGRDFLQCYSSCALVSWSAWWALSTCGYFQVVNYTQALWEKVLPSADHQIYNGYVETASTLLGAMAAFAVSLVTISPWWSSWGEPCLGVFSAVIAAAVYVMDTAPNIWACYAAYVVFRATYMLLITIATYQVAVNLSLRRTRWCSGVNTFIALLLQSLLTLVVVDTVGLGLDIFTQFLIYAGYFAVIAGLFLVAGVYRAVRRCRGPGGGTESDSVEGEGELTPLSLHPHKTPPGTAQGGPP</sequence>
<keyword evidence="3 5" id="KW-0472">Membrane</keyword>
<keyword evidence="7" id="KW-1185">Reference proteome</keyword>
<feature type="transmembrane region" description="Helical" evidence="5">
    <location>
        <begin position="317"/>
        <end position="336"/>
    </location>
</feature>
<dbReference type="Gene3D" id="1.20.1250.20">
    <property type="entry name" value="MFS general substrate transporter like domains"/>
    <property type="match status" value="1"/>
</dbReference>
<dbReference type="SUPFAM" id="SSF103473">
    <property type="entry name" value="MFS general substrate transporter"/>
    <property type="match status" value="1"/>
</dbReference>
<reference evidence="6" key="1">
    <citation type="journal article" date="2023" name="Science">
        <title>Genome structures resolve the early diversification of teleost fishes.</title>
        <authorList>
            <person name="Parey E."/>
            <person name="Louis A."/>
            <person name="Montfort J."/>
            <person name="Bouchez O."/>
            <person name="Roques C."/>
            <person name="Iampietro C."/>
            <person name="Lluch J."/>
            <person name="Castinel A."/>
            <person name="Donnadieu C."/>
            <person name="Desvignes T."/>
            <person name="Floi Bucao C."/>
            <person name="Jouanno E."/>
            <person name="Wen M."/>
            <person name="Mejri S."/>
            <person name="Dirks R."/>
            <person name="Jansen H."/>
            <person name="Henkel C."/>
            <person name="Chen W.J."/>
            <person name="Zahm M."/>
            <person name="Cabau C."/>
            <person name="Klopp C."/>
            <person name="Thompson A.W."/>
            <person name="Robinson-Rechavi M."/>
            <person name="Braasch I."/>
            <person name="Lecointre G."/>
            <person name="Bobe J."/>
            <person name="Postlethwait J.H."/>
            <person name="Berthelot C."/>
            <person name="Roest Crollius H."/>
            <person name="Guiguen Y."/>
        </authorList>
    </citation>
    <scope>NUCLEOTIDE SEQUENCE</scope>
    <source>
        <strain evidence="6">NC1722</strain>
    </source>
</reference>
<feature type="transmembrane region" description="Helical" evidence="5">
    <location>
        <begin position="385"/>
        <end position="406"/>
    </location>
</feature>
<feature type="transmembrane region" description="Helical" evidence="5">
    <location>
        <begin position="129"/>
        <end position="160"/>
    </location>
</feature>
<feature type="transmembrane region" description="Helical" evidence="5">
    <location>
        <begin position="348"/>
        <end position="373"/>
    </location>
</feature>
<evidence type="ECO:0000313" key="7">
    <source>
        <dbReference type="Proteomes" id="UP001221898"/>
    </source>
</evidence>
<feature type="transmembrane region" description="Helical" evidence="5">
    <location>
        <begin position="43"/>
        <end position="60"/>
    </location>
</feature>
<dbReference type="EMBL" id="JAINUG010000350">
    <property type="protein sequence ID" value="KAJ8377519.1"/>
    <property type="molecule type" value="Genomic_DNA"/>
</dbReference>
<evidence type="ECO:0000256" key="3">
    <source>
        <dbReference type="PIRNR" id="PIRNR028739"/>
    </source>
</evidence>
<feature type="region of interest" description="Disordered" evidence="4">
    <location>
        <begin position="164"/>
        <end position="183"/>
    </location>
</feature>
<feature type="transmembrane region" description="Helical" evidence="5">
    <location>
        <begin position="412"/>
        <end position="432"/>
    </location>
</feature>
<name>A0AAD7REV2_9TELE</name>